<evidence type="ECO:0000313" key="2">
    <source>
        <dbReference type="Proteomes" id="UP001432146"/>
    </source>
</evidence>
<dbReference type="EMBL" id="JAWNGG020000101">
    <property type="protein sequence ID" value="KAK9302014.1"/>
    <property type="molecule type" value="Genomic_DNA"/>
</dbReference>
<evidence type="ECO:0000313" key="1">
    <source>
        <dbReference type="EMBL" id="KAK9302014.1"/>
    </source>
</evidence>
<proteinExistence type="predicted"/>
<dbReference type="Proteomes" id="UP001432146">
    <property type="component" value="Unassembled WGS sequence"/>
</dbReference>
<comment type="caution">
    <text evidence="1">The sequence shown here is derived from an EMBL/GenBank/DDBJ whole genome shotgun (WGS) entry which is preliminary data.</text>
</comment>
<evidence type="ECO:0008006" key="3">
    <source>
        <dbReference type="Google" id="ProtNLM"/>
    </source>
</evidence>
<sequence>MYHFLGSLLKLYLYGIGTLTSMAVASTRVRWSGRGLNQMHQPDPYTTTDSFLQLQASSITHSSIKECFKYPLCGKNSF</sequence>
<accession>A0AAW0ZWS0</accession>
<name>A0AAW0ZWS0_9HYME</name>
<keyword evidence="2" id="KW-1185">Reference proteome</keyword>
<dbReference type="AlphaFoldDB" id="A0AAW0ZWS0"/>
<organism evidence="1 2">
    <name type="scientific">Tetragonisca angustula</name>
    <dbReference type="NCBI Taxonomy" id="166442"/>
    <lineage>
        <taxon>Eukaryota</taxon>
        <taxon>Metazoa</taxon>
        <taxon>Ecdysozoa</taxon>
        <taxon>Arthropoda</taxon>
        <taxon>Hexapoda</taxon>
        <taxon>Insecta</taxon>
        <taxon>Pterygota</taxon>
        <taxon>Neoptera</taxon>
        <taxon>Endopterygota</taxon>
        <taxon>Hymenoptera</taxon>
        <taxon>Apocrita</taxon>
        <taxon>Aculeata</taxon>
        <taxon>Apoidea</taxon>
        <taxon>Anthophila</taxon>
        <taxon>Apidae</taxon>
        <taxon>Tetragonisca</taxon>
    </lineage>
</organism>
<gene>
    <name evidence="1" type="ORF">QLX08_005853</name>
</gene>
<protein>
    <recommendedName>
        <fullName evidence="3">Secreted protein</fullName>
    </recommendedName>
</protein>
<reference evidence="1 2" key="1">
    <citation type="submission" date="2024-05" db="EMBL/GenBank/DDBJ databases">
        <title>The nuclear and mitochondrial genome assemblies of Tetragonisca angustula (Apidae: Meliponini), a tiny yet remarkable pollinator in the Neotropics.</title>
        <authorList>
            <person name="Ferrari R."/>
            <person name="Ricardo P.C."/>
            <person name="Dias F.C."/>
            <person name="Araujo N.S."/>
            <person name="Soares D.O."/>
            <person name="Zhou Q.-S."/>
            <person name="Zhu C.-D."/>
            <person name="Coutinho L."/>
            <person name="Airas M.C."/>
            <person name="Batista T.M."/>
        </authorList>
    </citation>
    <scope>NUCLEOTIDE SEQUENCE [LARGE SCALE GENOMIC DNA]</scope>
    <source>
        <strain evidence="1">ASF017062</strain>
        <tissue evidence="1">Abdomen</tissue>
    </source>
</reference>